<name>G9EM59_9GAMM</name>
<dbReference type="HOGENOM" id="CLU_2916919_0_0_6"/>
<accession>G9EM59</accession>
<sequence length="61" mass="7062">MLITDSYSTLPLDKSAYNDEELITIISQQIFAGNYTNYNLLMDTFSSPQFKKNSQTEYLLK</sequence>
<gene>
    <name evidence="1" type="ORF">LDG_6321</name>
</gene>
<dbReference type="OrthoDB" id="9950362at2"/>
<dbReference type="RefSeq" id="WP_006870256.1">
    <property type="nucleotide sequence ID" value="NZ_JH413811.1"/>
</dbReference>
<dbReference type="InParanoid" id="G9EM59"/>
<dbReference type="EMBL" id="JH413811">
    <property type="protein sequence ID" value="EHL31659.1"/>
    <property type="molecule type" value="Genomic_DNA"/>
</dbReference>
<evidence type="ECO:0000313" key="1">
    <source>
        <dbReference type="EMBL" id="EHL31659.1"/>
    </source>
</evidence>
<evidence type="ECO:0000313" key="2">
    <source>
        <dbReference type="Proteomes" id="UP000002770"/>
    </source>
</evidence>
<dbReference type="Proteomes" id="UP000002770">
    <property type="component" value="Unassembled WGS sequence"/>
</dbReference>
<proteinExistence type="predicted"/>
<keyword evidence="2" id="KW-1185">Reference proteome</keyword>
<organism evidence="1 2">
    <name type="scientific">Legionella drancourtii LLAP12</name>
    <dbReference type="NCBI Taxonomy" id="658187"/>
    <lineage>
        <taxon>Bacteria</taxon>
        <taxon>Pseudomonadati</taxon>
        <taxon>Pseudomonadota</taxon>
        <taxon>Gammaproteobacteria</taxon>
        <taxon>Legionellales</taxon>
        <taxon>Legionellaceae</taxon>
        <taxon>Legionella</taxon>
    </lineage>
</organism>
<reference evidence="1 2" key="1">
    <citation type="journal article" date="2011" name="BMC Genomics">
        <title>Insight into cross-talk between intra-amoebal pathogens.</title>
        <authorList>
            <person name="Gimenez G."/>
            <person name="Bertelli C."/>
            <person name="Moliner C."/>
            <person name="Robert C."/>
            <person name="Raoult D."/>
            <person name="Fournier P.E."/>
            <person name="Greub G."/>
        </authorList>
    </citation>
    <scope>NUCLEOTIDE SEQUENCE [LARGE SCALE GENOMIC DNA]</scope>
    <source>
        <strain evidence="1 2">LLAP12</strain>
    </source>
</reference>
<protein>
    <submittedName>
        <fullName evidence="1">Uncharacterized protein</fullName>
    </submittedName>
</protein>
<dbReference type="AlphaFoldDB" id="G9EM59"/>
<dbReference type="STRING" id="658187.LDG_6321"/>